<dbReference type="EMBL" id="JBHSDS010000001">
    <property type="protein sequence ID" value="MFC4356499.1"/>
    <property type="molecule type" value="Genomic_DNA"/>
</dbReference>
<keyword evidence="2" id="KW-1185">Reference proteome</keyword>
<accession>A0ABD5P6J0</accession>
<proteinExistence type="predicted"/>
<dbReference type="RefSeq" id="WP_267624852.1">
    <property type="nucleotide sequence ID" value="NZ_JAODIW010000010.1"/>
</dbReference>
<evidence type="ECO:0008006" key="3">
    <source>
        <dbReference type="Google" id="ProtNLM"/>
    </source>
</evidence>
<sequence length="52" mass="6138">MKHPVKATCRPECPFRIESEDRRYLVESLVDHMWDAHRIALDPTEAREMLSA</sequence>
<evidence type="ECO:0000313" key="2">
    <source>
        <dbReference type="Proteomes" id="UP001595921"/>
    </source>
</evidence>
<comment type="caution">
    <text evidence="1">The sequence shown here is derived from an EMBL/GenBank/DDBJ whole genome shotgun (WGS) entry which is preliminary data.</text>
</comment>
<dbReference type="AlphaFoldDB" id="A0ABD5P6J0"/>
<dbReference type="Proteomes" id="UP001595921">
    <property type="component" value="Unassembled WGS sequence"/>
</dbReference>
<gene>
    <name evidence="1" type="ORF">ACFO0N_00885</name>
</gene>
<organism evidence="1 2">
    <name type="scientific">Halobium salinum</name>
    <dbReference type="NCBI Taxonomy" id="1364940"/>
    <lineage>
        <taxon>Archaea</taxon>
        <taxon>Methanobacteriati</taxon>
        <taxon>Methanobacteriota</taxon>
        <taxon>Stenosarchaea group</taxon>
        <taxon>Halobacteria</taxon>
        <taxon>Halobacteriales</taxon>
        <taxon>Haloferacaceae</taxon>
        <taxon>Halobium</taxon>
    </lineage>
</organism>
<name>A0ABD5P6J0_9EURY</name>
<reference evidence="1 2" key="1">
    <citation type="journal article" date="2019" name="Int. J. Syst. Evol. Microbiol.">
        <title>The Global Catalogue of Microorganisms (GCM) 10K type strain sequencing project: providing services to taxonomists for standard genome sequencing and annotation.</title>
        <authorList>
            <consortium name="The Broad Institute Genomics Platform"/>
            <consortium name="The Broad Institute Genome Sequencing Center for Infectious Disease"/>
            <person name="Wu L."/>
            <person name="Ma J."/>
        </authorList>
    </citation>
    <scope>NUCLEOTIDE SEQUENCE [LARGE SCALE GENOMIC DNA]</scope>
    <source>
        <strain evidence="1 2">CGMCC 1.12553</strain>
    </source>
</reference>
<evidence type="ECO:0000313" key="1">
    <source>
        <dbReference type="EMBL" id="MFC4356499.1"/>
    </source>
</evidence>
<protein>
    <recommendedName>
        <fullName evidence="3">DUF1059 domain-containing protein</fullName>
    </recommendedName>
</protein>